<evidence type="ECO:0000313" key="3">
    <source>
        <dbReference type="Proteomes" id="UP001519295"/>
    </source>
</evidence>
<dbReference type="InterPro" id="IPR050900">
    <property type="entry name" value="Transposase_IS3/IS150/IS904"/>
</dbReference>
<dbReference type="PROSITE" id="PS50994">
    <property type="entry name" value="INTEGRASE"/>
    <property type="match status" value="1"/>
</dbReference>
<reference evidence="2 3" key="1">
    <citation type="submission" date="2021-03" db="EMBL/GenBank/DDBJ databases">
        <title>Sequencing the genomes of 1000 actinobacteria strains.</title>
        <authorList>
            <person name="Klenk H.-P."/>
        </authorList>
    </citation>
    <scope>NUCLEOTIDE SEQUENCE [LARGE SCALE GENOMIC DNA]</scope>
    <source>
        <strain evidence="2 3">DSM 45256</strain>
    </source>
</reference>
<dbReference type="RefSeq" id="WP_210026952.1">
    <property type="nucleotide sequence ID" value="NZ_JAGINU010000001.1"/>
</dbReference>
<proteinExistence type="predicted"/>
<dbReference type="PANTHER" id="PTHR46889:SF4">
    <property type="entry name" value="TRANSPOSASE INSO FOR INSERTION SEQUENCE ELEMENT IS911B-RELATED"/>
    <property type="match status" value="1"/>
</dbReference>
<sequence>MHDDLVRHGFTAARPNQPWLTDITEHPTAEGELYPCTVKDACSKRIVGYSIDARMTSPLAVNTLRNTVVQRGAPAPTVVCSVRGSQVDAVRATVPSSSARVRS</sequence>
<dbReference type="Proteomes" id="UP001519295">
    <property type="component" value="Unassembled WGS sequence"/>
</dbReference>
<keyword evidence="3" id="KW-1185">Reference proteome</keyword>
<dbReference type="PANTHER" id="PTHR46889">
    <property type="entry name" value="TRANSPOSASE INSF FOR INSERTION SEQUENCE IS3B-RELATED"/>
    <property type="match status" value="1"/>
</dbReference>
<dbReference type="InterPro" id="IPR036397">
    <property type="entry name" value="RNaseH_sf"/>
</dbReference>
<dbReference type="Gene3D" id="3.30.420.10">
    <property type="entry name" value="Ribonuclease H-like superfamily/Ribonuclease H"/>
    <property type="match status" value="1"/>
</dbReference>
<dbReference type="SUPFAM" id="SSF53098">
    <property type="entry name" value="Ribonuclease H-like"/>
    <property type="match status" value="1"/>
</dbReference>
<name>A0ABS4VSE6_9PSEU</name>
<comment type="caution">
    <text evidence="2">The sequence shown here is derived from an EMBL/GenBank/DDBJ whole genome shotgun (WGS) entry which is preliminary data.</text>
</comment>
<dbReference type="EMBL" id="JAGINU010000001">
    <property type="protein sequence ID" value="MBP2366853.1"/>
    <property type="molecule type" value="Genomic_DNA"/>
</dbReference>
<evidence type="ECO:0000259" key="1">
    <source>
        <dbReference type="PROSITE" id="PS50994"/>
    </source>
</evidence>
<dbReference type="InterPro" id="IPR001584">
    <property type="entry name" value="Integrase_cat-core"/>
</dbReference>
<evidence type="ECO:0000313" key="2">
    <source>
        <dbReference type="EMBL" id="MBP2366853.1"/>
    </source>
</evidence>
<dbReference type="Pfam" id="PF00665">
    <property type="entry name" value="rve"/>
    <property type="match status" value="1"/>
</dbReference>
<organism evidence="2 3">
    <name type="scientific">Pseudonocardia parietis</name>
    <dbReference type="NCBI Taxonomy" id="570936"/>
    <lineage>
        <taxon>Bacteria</taxon>
        <taxon>Bacillati</taxon>
        <taxon>Actinomycetota</taxon>
        <taxon>Actinomycetes</taxon>
        <taxon>Pseudonocardiales</taxon>
        <taxon>Pseudonocardiaceae</taxon>
        <taxon>Pseudonocardia</taxon>
    </lineage>
</organism>
<gene>
    <name evidence="2" type="ORF">JOF36_002549</name>
</gene>
<protein>
    <submittedName>
        <fullName evidence="2">Transposase InsO family protein</fullName>
    </submittedName>
</protein>
<feature type="domain" description="Integrase catalytic" evidence="1">
    <location>
        <begin position="11"/>
        <end position="103"/>
    </location>
</feature>
<accession>A0ABS4VSE6</accession>
<dbReference type="InterPro" id="IPR012337">
    <property type="entry name" value="RNaseH-like_sf"/>
</dbReference>